<dbReference type="Proteomes" id="UP001500975">
    <property type="component" value="Unassembled WGS sequence"/>
</dbReference>
<dbReference type="PANTHER" id="PTHR30146">
    <property type="entry name" value="LACI-RELATED TRANSCRIPTIONAL REPRESSOR"/>
    <property type="match status" value="1"/>
</dbReference>
<dbReference type="Gene3D" id="1.10.260.40">
    <property type="entry name" value="lambda repressor-like DNA-binding domains"/>
    <property type="match status" value="1"/>
</dbReference>
<keyword evidence="1" id="KW-0805">Transcription regulation</keyword>
<dbReference type="SUPFAM" id="SSF53822">
    <property type="entry name" value="Periplasmic binding protein-like I"/>
    <property type="match status" value="1"/>
</dbReference>
<evidence type="ECO:0000313" key="5">
    <source>
        <dbReference type="EMBL" id="GAA4356265.1"/>
    </source>
</evidence>
<dbReference type="EMBL" id="BAABGJ010000080">
    <property type="protein sequence ID" value="GAA4356265.1"/>
    <property type="molecule type" value="Genomic_DNA"/>
</dbReference>
<accession>A0ABP8ICT9</accession>
<evidence type="ECO:0000259" key="4">
    <source>
        <dbReference type="PROSITE" id="PS50932"/>
    </source>
</evidence>
<dbReference type="CDD" id="cd01392">
    <property type="entry name" value="HTH_LacI"/>
    <property type="match status" value="1"/>
</dbReference>
<dbReference type="PANTHER" id="PTHR30146:SF2">
    <property type="entry name" value="HTH-TYPE TRANSCRIPTIONAL REGULATOR GNTR"/>
    <property type="match status" value="1"/>
</dbReference>
<evidence type="ECO:0000256" key="2">
    <source>
        <dbReference type="ARBA" id="ARBA00023125"/>
    </source>
</evidence>
<gene>
    <name evidence="5" type="ORF">GCM10023165_49160</name>
</gene>
<evidence type="ECO:0000256" key="3">
    <source>
        <dbReference type="ARBA" id="ARBA00023163"/>
    </source>
</evidence>
<dbReference type="PROSITE" id="PS50932">
    <property type="entry name" value="HTH_LACI_2"/>
    <property type="match status" value="1"/>
</dbReference>
<feature type="domain" description="HTH lacI-type" evidence="4">
    <location>
        <begin position="14"/>
        <end position="68"/>
    </location>
</feature>
<dbReference type="SUPFAM" id="SSF47413">
    <property type="entry name" value="lambda repressor-like DNA-binding domains"/>
    <property type="match status" value="1"/>
</dbReference>
<name>A0ABP8ICT9_9BURK</name>
<dbReference type="Gene3D" id="3.40.50.2300">
    <property type="match status" value="2"/>
</dbReference>
<keyword evidence="3" id="KW-0804">Transcription</keyword>
<protein>
    <submittedName>
        <fullName evidence="5">LacI family DNA-binding transcriptional regulator</fullName>
    </submittedName>
</protein>
<dbReference type="SMART" id="SM00354">
    <property type="entry name" value="HTH_LACI"/>
    <property type="match status" value="1"/>
</dbReference>
<dbReference type="InterPro" id="IPR000843">
    <property type="entry name" value="HTH_LacI"/>
</dbReference>
<dbReference type="PROSITE" id="PS00356">
    <property type="entry name" value="HTH_LACI_1"/>
    <property type="match status" value="1"/>
</dbReference>
<proteinExistence type="predicted"/>
<dbReference type="Pfam" id="PF00356">
    <property type="entry name" value="LacI"/>
    <property type="match status" value="1"/>
</dbReference>
<reference evidence="6" key="1">
    <citation type="journal article" date="2019" name="Int. J. Syst. Evol. Microbiol.">
        <title>The Global Catalogue of Microorganisms (GCM) 10K type strain sequencing project: providing services to taxonomists for standard genome sequencing and annotation.</title>
        <authorList>
            <consortium name="The Broad Institute Genomics Platform"/>
            <consortium name="The Broad Institute Genome Sequencing Center for Infectious Disease"/>
            <person name="Wu L."/>
            <person name="Ma J."/>
        </authorList>
    </citation>
    <scope>NUCLEOTIDE SEQUENCE [LARGE SCALE GENOMIC DNA]</scope>
    <source>
        <strain evidence="6">JCM 17804</strain>
    </source>
</reference>
<dbReference type="InterPro" id="IPR010982">
    <property type="entry name" value="Lambda_DNA-bd_dom_sf"/>
</dbReference>
<evidence type="ECO:0000313" key="6">
    <source>
        <dbReference type="Proteomes" id="UP001500975"/>
    </source>
</evidence>
<dbReference type="RefSeq" id="WP_345541281.1">
    <property type="nucleotide sequence ID" value="NZ_BAABGJ010000080.1"/>
</dbReference>
<keyword evidence="6" id="KW-1185">Reference proteome</keyword>
<comment type="caution">
    <text evidence="5">The sequence shown here is derived from an EMBL/GenBank/DDBJ whole genome shotgun (WGS) entry which is preliminary data.</text>
</comment>
<dbReference type="GO" id="GO:0003677">
    <property type="term" value="F:DNA binding"/>
    <property type="evidence" value="ECO:0007669"/>
    <property type="project" value="UniProtKB-KW"/>
</dbReference>
<dbReference type="InterPro" id="IPR046335">
    <property type="entry name" value="LacI/GalR-like_sensor"/>
</dbReference>
<organism evidence="5 6">
    <name type="scientific">Variovorax defluvii</name>
    <dbReference type="NCBI Taxonomy" id="913761"/>
    <lineage>
        <taxon>Bacteria</taxon>
        <taxon>Pseudomonadati</taxon>
        <taxon>Pseudomonadota</taxon>
        <taxon>Betaproteobacteria</taxon>
        <taxon>Burkholderiales</taxon>
        <taxon>Comamonadaceae</taxon>
        <taxon>Variovorax</taxon>
    </lineage>
</organism>
<dbReference type="Pfam" id="PF13377">
    <property type="entry name" value="Peripla_BP_3"/>
    <property type="match status" value="1"/>
</dbReference>
<sequence length="341" mass="36441">MPPRSAHPRSTGRVTLADVAAIARVSPITVSRALRGERSVDPELVARVKAAADRLGYVPDPAARALASRHSTHVALLVPMLSNSLFVDLLEAVQGALRREGYQTLIGVTHYDAGEEEQLLREQLQHRPAGLLVTGLEQSEGTRALIHGSGLPCVHLMETSAAQGVYSVGFSQADAGAALTRHLLERGHRRIAFGAAQLDARTLQRLAGWRREMQAAGLHSPTLEWLNPAPSSLSLGRTMFEQMIAQSPPLDAIFFCNDDLAQGALLSALRLGISVPERIAIAGFNDLTGSDQMLPPLTTVRTPRAEIGAAAAVMLLGLMRGEVPPSACVDLGYEVVVRQSS</sequence>
<dbReference type="CDD" id="cd01575">
    <property type="entry name" value="PBP1_GntR"/>
    <property type="match status" value="1"/>
</dbReference>
<evidence type="ECO:0000256" key="1">
    <source>
        <dbReference type="ARBA" id="ARBA00023015"/>
    </source>
</evidence>
<keyword evidence="2 5" id="KW-0238">DNA-binding</keyword>
<dbReference type="InterPro" id="IPR028082">
    <property type="entry name" value="Peripla_BP_I"/>
</dbReference>